<keyword evidence="1" id="KW-0863">Zinc-finger</keyword>
<gene>
    <name evidence="3" type="ORF">EZV62_001756</name>
</gene>
<dbReference type="Proteomes" id="UP000323000">
    <property type="component" value="Chromosome 1"/>
</dbReference>
<keyword evidence="4" id="KW-1185">Reference proteome</keyword>
<proteinExistence type="predicted"/>
<dbReference type="InterPro" id="IPR025558">
    <property type="entry name" value="DUF4283"/>
</dbReference>
<dbReference type="Pfam" id="PF14111">
    <property type="entry name" value="DUF4283"/>
    <property type="match status" value="1"/>
</dbReference>
<sequence length="537" mass="59950">MNENEIVSLCNALSIGEKERPATILDVNLKDRGEKRLALCLVGKVLASKVVNREAFRDVLKRLCRVNGGVEIEAIEDNIFEFQFKILEARQRILSGGPWRFDRAIIIFEEPTGSGEIADMEFNKTEFWVQIHNLPMICMTGEIGLFLGNMIREVRNVDLEAGKSGACRFIRVRVVIKVDEPLHRSLRVDILGDGKITTMLLRYERVPDFCYKCNRLGHTIRECSVPGDNWEVTTEANIRLCTWMRTSSPPKKQFYGNRNGRMDQGRREWCEGGYGFAGQMEASRSQENWRKMKQPLESDSGQKGIIRVVGEKENVGSPASKVACVVKNRCINEFAGSYVHGKSKNDGCQKDGPEVVNKRDILENIEETGEISGVETDILINDQIMGNEEGLGLDPSRGPSVDNNAVTSCSPIIVSGVGKCSGSGPPMLVSKDINEPFLIANTLCTWKRVGRGIISEQNQLNLGVKLGKRESIISNEERKEEIKRCKKSSSVVEKFPAQQKNGEDQKLDVLERGTIVQEELEAKTKSSSDGVMMESEG</sequence>
<dbReference type="OrthoDB" id="2219495at2759"/>
<organism evidence="3 4">
    <name type="scientific">Acer yangbiense</name>
    <dbReference type="NCBI Taxonomy" id="1000413"/>
    <lineage>
        <taxon>Eukaryota</taxon>
        <taxon>Viridiplantae</taxon>
        <taxon>Streptophyta</taxon>
        <taxon>Embryophyta</taxon>
        <taxon>Tracheophyta</taxon>
        <taxon>Spermatophyta</taxon>
        <taxon>Magnoliopsida</taxon>
        <taxon>eudicotyledons</taxon>
        <taxon>Gunneridae</taxon>
        <taxon>Pentapetalae</taxon>
        <taxon>rosids</taxon>
        <taxon>malvids</taxon>
        <taxon>Sapindales</taxon>
        <taxon>Sapindaceae</taxon>
        <taxon>Hippocastanoideae</taxon>
        <taxon>Acereae</taxon>
        <taxon>Acer</taxon>
    </lineage>
</organism>
<protein>
    <recommendedName>
        <fullName evidence="2">CCHC-type domain-containing protein</fullName>
    </recommendedName>
</protein>
<dbReference type="PANTHER" id="PTHR31286">
    <property type="entry name" value="GLYCINE-RICH CELL WALL STRUCTURAL PROTEIN 1.8-LIKE"/>
    <property type="match status" value="1"/>
</dbReference>
<keyword evidence="1" id="KW-0862">Zinc</keyword>
<reference evidence="4" key="1">
    <citation type="journal article" date="2019" name="Gigascience">
        <title>De novo genome assembly of the endangered Acer yangbiense, a plant species with extremely small populations endemic to Yunnan Province, China.</title>
        <authorList>
            <person name="Yang J."/>
            <person name="Wariss H.M."/>
            <person name="Tao L."/>
            <person name="Zhang R."/>
            <person name="Yun Q."/>
            <person name="Hollingsworth P."/>
            <person name="Dao Z."/>
            <person name="Luo G."/>
            <person name="Guo H."/>
            <person name="Ma Y."/>
            <person name="Sun W."/>
        </authorList>
    </citation>
    <scope>NUCLEOTIDE SEQUENCE [LARGE SCALE GENOMIC DNA]</scope>
    <source>
        <strain evidence="4">cv. Malutang</strain>
    </source>
</reference>
<dbReference type="InterPro" id="IPR040256">
    <property type="entry name" value="At4g02000-like"/>
</dbReference>
<name>A0A5C7IV18_9ROSI</name>
<dbReference type="PANTHER" id="PTHR31286:SF167">
    <property type="entry name" value="OS09G0268800 PROTEIN"/>
    <property type="match status" value="1"/>
</dbReference>
<evidence type="ECO:0000259" key="2">
    <source>
        <dbReference type="PROSITE" id="PS50158"/>
    </source>
</evidence>
<feature type="domain" description="CCHC-type" evidence="2">
    <location>
        <begin position="210"/>
        <end position="223"/>
    </location>
</feature>
<dbReference type="GO" id="GO:0003676">
    <property type="term" value="F:nucleic acid binding"/>
    <property type="evidence" value="ECO:0007669"/>
    <property type="project" value="InterPro"/>
</dbReference>
<evidence type="ECO:0000313" key="4">
    <source>
        <dbReference type="Proteomes" id="UP000323000"/>
    </source>
</evidence>
<accession>A0A5C7IV18</accession>
<dbReference type="GO" id="GO:0008270">
    <property type="term" value="F:zinc ion binding"/>
    <property type="evidence" value="ECO:0007669"/>
    <property type="project" value="UniProtKB-KW"/>
</dbReference>
<comment type="caution">
    <text evidence="3">The sequence shown here is derived from an EMBL/GenBank/DDBJ whole genome shotgun (WGS) entry which is preliminary data.</text>
</comment>
<dbReference type="PROSITE" id="PS50158">
    <property type="entry name" value="ZF_CCHC"/>
    <property type="match status" value="1"/>
</dbReference>
<dbReference type="EMBL" id="VAHF01000001">
    <property type="protein sequence ID" value="TXG73177.1"/>
    <property type="molecule type" value="Genomic_DNA"/>
</dbReference>
<evidence type="ECO:0000313" key="3">
    <source>
        <dbReference type="EMBL" id="TXG73177.1"/>
    </source>
</evidence>
<dbReference type="AlphaFoldDB" id="A0A5C7IV18"/>
<dbReference type="InterPro" id="IPR001878">
    <property type="entry name" value="Znf_CCHC"/>
</dbReference>
<dbReference type="Pfam" id="PF00098">
    <property type="entry name" value="zf-CCHC"/>
    <property type="match status" value="1"/>
</dbReference>
<keyword evidence="1" id="KW-0479">Metal-binding</keyword>
<evidence type="ECO:0000256" key="1">
    <source>
        <dbReference type="PROSITE-ProRule" id="PRU00047"/>
    </source>
</evidence>